<evidence type="ECO:0008006" key="4">
    <source>
        <dbReference type="Google" id="ProtNLM"/>
    </source>
</evidence>
<sequence length="1014" mass="114073">MTANPEGFPPQLHRGFDPNWKPTRTMTIDNFPGNVLLEIFDLYRQTFGDQLGSERIWNNKNGWFKLAHVCRNWRAVVLASPSRLQLRLYFAGNTPTRAVVLEHFSHLPIIVDYSNVIWKASALKRLISALRYPDRVCKIAISSFRGLHTVRITEALDLPFPELEYLELRHVTDVEHVLRSESFITSLQSLQHLQLNGVLDFTSLSPLLSVTKSLVDLTLHIYTVFSTEGASLLTHMPHLRNLLVTTQFYFSEEMPSTTSSLLPELTCLHFSGESTQVEWFVAELDTPSLREFHISANDPVFGNISHTFDVPYLSKFIHVTGIVFLAARLTISGPRLTTSLFVHPHSIDDLPSKIVTINAQFAAHPGSGLSAMFSTLEDIFLSFAYEFMEPLGDLVPWRKFFEEFRNVRVLRLHHGLETKFVEMLQQLTDNPPPLQEEVDPDATIPSGTPINGNGNQSTLDIFPLLEEIVVYARTSDKSIDEKECASVQQTVLELFGPFVTARHEVGHLVKVFWNTDGEVRRTPGMTLTKFIPDGFPSQLHVGFGNPNFETVRPPTRIVTIYNLSDDVLLEIFDLYRQTFGDQLSSERVWNNKNGWFKLAVPMCATIGDLSYWRSRPNCSCDSTSQTKRPQKRLYSTVYHTCQSLSTTARISIRGSVAYDDDESDRIFKVLDVSFPALERLELDNILNVERVLQSQSFMNSIRSLRHLQLDNVCTGRCSIVPLPSTTSVLLPALTSFRVFGGCPDIEWFASGSKTPSLRELHIRVAGIGNDTLRIPYLSNFIRVTGIAFFAARLSISGPGLTTCLYAHPHSIHGSPFKTIWMSTSLQSDPGSALSAMLATLEDVFLFYKPSPLGLVPWREFFKEFRNVKVLRLHHGPETQVAEMLRQAPVIPPSSGEEVNPDATTSSGTPINSDRNQLTLDISPSLEEIVVYEKTSDMSIDEKGRASVIESFGPFATARREVGRPVKVFWSTDRKVPRYADKDQCPGDLMKWPNFLANFAAAFPGLASMGFFNPT</sequence>
<evidence type="ECO:0000313" key="3">
    <source>
        <dbReference type="Proteomes" id="UP000759537"/>
    </source>
</evidence>
<comment type="caution">
    <text evidence="2">The sequence shown here is derived from an EMBL/GenBank/DDBJ whole genome shotgun (WGS) entry which is preliminary data.</text>
</comment>
<protein>
    <recommendedName>
        <fullName evidence="4">F-box domain-containing protein</fullName>
    </recommendedName>
</protein>
<keyword evidence="3" id="KW-1185">Reference proteome</keyword>
<reference evidence="2" key="2">
    <citation type="journal article" date="2020" name="Nat. Commun.">
        <title>Large-scale genome sequencing of mycorrhizal fungi provides insights into the early evolution of symbiotic traits.</title>
        <authorList>
            <person name="Miyauchi S."/>
            <person name="Kiss E."/>
            <person name="Kuo A."/>
            <person name="Drula E."/>
            <person name="Kohler A."/>
            <person name="Sanchez-Garcia M."/>
            <person name="Morin E."/>
            <person name="Andreopoulos B."/>
            <person name="Barry K.W."/>
            <person name="Bonito G."/>
            <person name="Buee M."/>
            <person name="Carver A."/>
            <person name="Chen C."/>
            <person name="Cichocki N."/>
            <person name="Clum A."/>
            <person name="Culley D."/>
            <person name="Crous P.W."/>
            <person name="Fauchery L."/>
            <person name="Girlanda M."/>
            <person name="Hayes R.D."/>
            <person name="Keri Z."/>
            <person name="LaButti K."/>
            <person name="Lipzen A."/>
            <person name="Lombard V."/>
            <person name="Magnuson J."/>
            <person name="Maillard F."/>
            <person name="Murat C."/>
            <person name="Nolan M."/>
            <person name="Ohm R.A."/>
            <person name="Pangilinan J."/>
            <person name="Pereira M.F."/>
            <person name="Perotto S."/>
            <person name="Peter M."/>
            <person name="Pfister S."/>
            <person name="Riley R."/>
            <person name="Sitrit Y."/>
            <person name="Stielow J.B."/>
            <person name="Szollosi G."/>
            <person name="Zifcakova L."/>
            <person name="Stursova M."/>
            <person name="Spatafora J.W."/>
            <person name="Tedersoo L."/>
            <person name="Vaario L.M."/>
            <person name="Yamada A."/>
            <person name="Yan M."/>
            <person name="Wang P."/>
            <person name="Xu J."/>
            <person name="Bruns T."/>
            <person name="Baldrian P."/>
            <person name="Vilgalys R."/>
            <person name="Dunand C."/>
            <person name="Henrissat B."/>
            <person name="Grigoriev I.V."/>
            <person name="Hibbett D."/>
            <person name="Nagy L.G."/>
            <person name="Martin F.M."/>
        </authorList>
    </citation>
    <scope>NUCLEOTIDE SEQUENCE</scope>
    <source>
        <strain evidence="2">Prilba</strain>
    </source>
</reference>
<evidence type="ECO:0000313" key="2">
    <source>
        <dbReference type="EMBL" id="KAF8480527.1"/>
    </source>
</evidence>
<dbReference type="AlphaFoldDB" id="A0A9P5T9U6"/>
<dbReference type="InterPro" id="IPR032675">
    <property type="entry name" value="LRR_dom_sf"/>
</dbReference>
<accession>A0A9P5T9U6</accession>
<feature type="region of interest" description="Disordered" evidence="1">
    <location>
        <begin position="890"/>
        <end position="916"/>
    </location>
</feature>
<reference evidence="2" key="1">
    <citation type="submission" date="2019-10" db="EMBL/GenBank/DDBJ databases">
        <authorList>
            <consortium name="DOE Joint Genome Institute"/>
            <person name="Kuo A."/>
            <person name="Miyauchi S."/>
            <person name="Kiss E."/>
            <person name="Drula E."/>
            <person name="Kohler A."/>
            <person name="Sanchez-Garcia M."/>
            <person name="Andreopoulos B."/>
            <person name="Barry K.W."/>
            <person name="Bonito G."/>
            <person name="Buee M."/>
            <person name="Carver A."/>
            <person name="Chen C."/>
            <person name="Cichocki N."/>
            <person name="Clum A."/>
            <person name="Culley D."/>
            <person name="Crous P.W."/>
            <person name="Fauchery L."/>
            <person name="Girlanda M."/>
            <person name="Hayes R."/>
            <person name="Keri Z."/>
            <person name="LaButti K."/>
            <person name="Lipzen A."/>
            <person name="Lombard V."/>
            <person name="Magnuson J."/>
            <person name="Maillard F."/>
            <person name="Morin E."/>
            <person name="Murat C."/>
            <person name="Nolan M."/>
            <person name="Ohm R."/>
            <person name="Pangilinan J."/>
            <person name="Pereira M."/>
            <person name="Perotto S."/>
            <person name="Peter M."/>
            <person name="Riley R."/>
            <person name="Sitrit Y."/>
            <person name="Stielow B."/>
            <person name="Szollosi G."/>
            <person name="Zifcakova L."/>
            <person name="Stursova M."/>
            <person name="Spatafora J.W."/>
            <person name="Tedersoo L."/>
            <person name="Vaario L.-M."/>
            <person name="Yamada A."/>
            <person name="Yan M."/>
            <person name="Wang P."/>
            <person name="Xu J."/>
            <person name="Bruns T."/>
            <person name="Baldrian P."/>
            <person name="Vilgalys R."/>
            <person name="Henrissat B."/>
            <person name="Grigoriev I.V."/>
            <person name="Hibbett D."/>
            <person name="Nagy L.G."/>
            <person name="Martin F.M."/>
        </authorList>
    </citation>
    <scope>NUCLEOTIDE SEQUENCE</scope>
    <source>
        <strain evidence="2">Prilba</strain>
    </source>
</reference>
<gene>
    <name evidence="2" type="ORF">DFH94DRAFT_831668</name>
</gene>
<name>A0A9P5T9U6_9AGAM</name>
<proteinExistence type="predicted"/>
<dbReference type="OrthoDB" id="3219396at2759"/>
<feature type="compositionally biased region" description="Polar residues" evidence="1">
    <location>
        <begin position="901"/>
        <end position="916"/>
    </location>
</feature>
<dbReference type="Gene3D" id="3.80.10.10">
    <property type="entry name" value="Ribonuclease Inhibitor"/>
    <property type="match status" value="1"/>
</dbReference>
<dbReference type="Proteomes" id="UP000759537">
    <property type="component" value="Unassembled WGS sequence"/>
</dbReference>
<dbReference type="SUPFAM" id="SSF52047">
    <property type="entry name" value="RNI-like"/>
    <property type="match status" value="1"/>
</dbReference>
<organism evidence="2 3">
    <name type="scientific">Russula ochroleuca</name>
    <dbReference type="NCBI Taxonomy" id="152965"/>
    <lineage>
        <taxon>Eukaryota</taxon>
        <taxon>Fungi</taxon>
        <taxon>Dikarya</taxon>
        <taxon>Basidiomycota</taxon>
        <taxon>Agaricomycotina</taxon>
        <taxon>Agaricomycetes</taxon>
        <taxon>Russulales</taxon>
        <taxon>Russulaceae</taxon>
        <taxon>Russula</taxon>
    </lineage>
</organism>
<evidence type="ECO:0000256" key="1">
    <source>
        <dbReference type="SAM" id="MobiDB-lite"/>
    </source>
</evidence>
<dbReference type="EMBL" id="WHVB01000008">
    <property type="protein sequence ID" value="KAF8480527.1"/>
    <property type="molecule type" value="Genomic_DNA"/>
</dbReference>